<proteinExistence type="predicted"/>
<dbReference type="Proteomes" id="UP001499988">
    <property type="component" value="Unassembled WGS sequence"/>
</dbReference>
<comment type="caution">
    <text evidence="2">The sequence shown here is derived from an EMBL/GenBank/DDBJ whole genome shotgun (WGS) entry which is preliminary data.</text>
</comment>
<dbReference type="RefSeq" id="WP_345335349.1">
    <property type="nucleotide sequence ID" value="NZ_BAABJZ010000071.1"/>
</dbReference>
<gene>
    <name evidence="2" type="ORF">GCM10023333_21130</name>
</gene>
<reference evidence="3" key="1">
    <citation type="journal article" date="2019" name="Int. J. Syst. Evol. Microbiol.">
        <title>The Global Catalogue of Microorganisms (GCM) 10K type strain sequencing project: providing services to taxonomists for standard genome sequencing and annotation.</title>
        <authorList>
            <consortium name="The Broad Institute Genomics Platform"/>
            <consortium name="The Broad Institute Genome Sequencing Center for Infectious Disease"/>
            <person name="Wu L."/>
            <person name="Ma J."/>
        </authorList>
    </citation>
    <scope>NUCLEOTIDE SEQUENCE [LARGE SCALE GENOMIC DNA]</scope>
    <source>
        <strain evidence="3">JCM 18401</strain>
    </source>
</reference>
<organism evidence="2 3">
    <name type="scientific">Ferrimonas pelagia</name>
    <dbReference type="NCBI Taxonomy" id="1177826"/>
    <lineage>
        <taxon>Bacteria</taxon>
        <taxon>Pseudomonadati</taxon>
        <taxon>Pseudomonadota</taxon>
        <taxon>Gammaproteobacteria</taxon>
        <taxon>Alteromonadales</taxon>
        <taxon>Ferrimonadaceae</taxon>
        <taxon>Ferrimonas</taxon>
    </lineage>
</organism>
<feature type="chain" id="PRO_5045751657" description="DUF1496 domain-containing protein" evidence="1">
    <location>
        <begin position="19"/>
        <end position="111"/>
    </location>
</feature>
<evidence type="ECO:0000313" key="2">
    <source>
        <dbReference type="EMBL" id="GAA4887483.1"/>
    </source>
</evidence>
<name>A0ABP9EWB9_9GAMM</name>
<feature type="signal peptide" evidence="1">
    <location>
        <begin position="1"/>
        <end position="18"/>
    </location>
</feature>
<dbReference type="EMBL" id="BAABJZ010000071">
    <property type="protein sequence ID" value="GAA4887483.1"/>
    <property type="molecule type" value="Genomic_DNA"/>
</dbReference>
<evidence type="ECO:0008006" key="4">
    <source>
        <dbReference type="Google" id="ProtNLM"/>
    </source>
</evidence>
<keyword evidence="1" id="KW-0732">Signal</keyword>
<evidence type="ECO:0000313" key="3">
    <source>
        <dbReference type="Proteomes" id="UP001499988"/>
    </source>
</evidence>
<evidence type="ECO:0000256" key="1">
    <source>
        <dbReference type="SAM" id="SignalP"/>
    </source>
</evidence>
<accession>A0ABP9EWB9</accession>
<sequence>MKKLMVVAALLASGSAFAAENTLERCTHGNEFRLIEVIYPTGEALPCEVQYTKADGTTTPWKAANSVGFCAEKAAELVEKHRGWGWHCESPVPVQLPEVAEPAQLPEVTEQ</sequence>
<protein>
    <recommendedName>
        <fullName evidence="4">DUF1496 domain-containing protein</fullName>
    </recommendedName>
</protein>
<keyword evidence="3" id="KW-1185">Reference proteome</keyword>